<evidence type="ECO:0000313" key="1">
    <source>
        <dbReference type="EMBL" id="KAJ8502250.1"/>
    </source>
</evidence>
<dbReference type="EMBL" id="JAPEVG010000001">
    <property type="protein sequence ID" value="KAJ8502250.1"/>
    <property type="molecule type" value="Genomic_DNA"/>
</dbReference>
<organism evidence="1 2">
    <name type="scientific">Trametes cubensis</name>
    <dbReference type="NCBI Taxonomy" id="1111947"/>
    <lineage>
        <taxon>Eukaryota</taxon>
        <taxon>Fungi</taxon>
        <taxon>Dikarya</taxon>
        <taxon>Basidiomycota</taxon>
        <taxon>Agaricomycotina</taxon>
        <taxon>Agaricomycetes</taxon>
        <taxon>Polyporales</taxon>
        <taxon>Polyporaceae</taxon>
        <taxon>Trametes</taxon>
    </lineage>
</organism>
<dbReference type="AlphaFoldDB" id="A0AAD7U653"/>
<proteinExistence type="predicted"/>
<accession>A0AAD7U653</accession>
<dbReference type="Proteomes" id="UP001215151">
    <property type="component" value="Unassembled WGS sequence"/>
</dbReference>
<reference evidence="1" key="1">
    <citation type="submission" date="2022-11" db="EMBL/GenBank/DDBJ databases">
        <title>Genome Sequence of Cubamyces cubensis.</title>
        <authorList>
            <person name="Buettner E."/>
        </authorList>
    </citation>
    <scope>NUCLEOTIDE SEQUENCE</scope>
    <source>
        <strain evidence="1">MPL-01</strain>
    </source>
</reference>
<comment type="caution">
    <text evidence="1">The sequence shown here is derived from an EMBL/GenBank/DDBJ whole genome shotgun (WGS) entry which is preliminary data.</text>
</comment>
<dbReference type="InterPro" id="IPR032675">
    <property type="entry name" value="LRR_dom_sf"/>
</dbReference>
<name>A0AAD7U653_9APHY</name>
<evidence type="ECO:0008006" key="3">
    <source>
        <dbReference type="Google" id="ProtNLM"/>
    </source>
</evidence>
<evidence type="ECO:0000313" key="2">
    <source>
        <dbReference type="Proteomes" id="UP001215151"/>
    </source>
</evidence>
<sequence>MRMFQDHERIVHDAPDLEHEGILGHRFAVDVDVCHTVFGFASGSTLLACSRVSWMWREISLPFLFRSLEICRNSSYDDFLQFLDKKAIIARYIRDLTLAYAPPSLAPPTPHDVAFEINAKINKFKRPVVDRILLATLADKLPRLRELKLHYISAGALPAPDCIADKPKSELPRLRRLSIEGCWSAAACTDTACDIYTLLDIFTALPADSLYTKDIYVSVEGGPPQSDSKNHQGQLDMHTLLMEGHPYYFDPRLGLLYDAFRQATAPRCLRRLRLDRMTRRSISCLHSLGNFLYHAGRDALREFELSFDINGPIHPLEDDPGYWSVLRLDECCNLESFGILLALNNVNNGEPPPRVPYSAVCIAILAHITPALRRLTITLMSVIREEQITSNETLCLRALDNMLEERFPALEVIRLEMRQAKLNLLECATAAFEVMPRIGDTFMAYQER</sequence>
<protein>
    <recommendedName>
        <fullName evidence="3">F-box domain-containing protein</fullName>
    </recommendedName>
</protein>
<gene>
    <name evidence="1" type="ORF">ONZ51_g73</name>
</gene>
<keyword evidence="2" id="KW-1185">Reference proteome</keyword>
<dbReference type="Gene3D" id="3.80.10.10">
    <property type="entry name" value="Ribonuclease Inhibitor"/>
    <property type="match status" value="1"/>
</dbReference>